<dbReference type="EMBL" id="GBRH01169479">
    <property type="protein sequence ID" value="JAE28417.1"/>
    <property type="molecule type" value="Transcribed_RNA"/>
</dbReference>
<dbReference type="InterPro" id="IPR053197">
    <property type="entry name" value="F-box_SCFL_complex_component"/>
</dbReference>
<reference evidence="1" key="1">
    <citation type="submission" date="2014-09" db="EMBL/GenBank/DDBJ databases">
        <authorList>
            <person name="Magalhaes I.L.F."/>
            <person name="Oliveira U."/>
            <person name="Santos F.R."/>
            <person name="Vidigal T.H.D.A."/>
            <person name="Brescovit A.D."/>
            <person name="Santos A.J."/>
        </authorList>
    </citation>
    <scope>NUCLEOTIDE SEQUENCE</scope>
    <source>
        <tissue evidence="1">Shoot tissue taken approximately 20 cm above the soil surface</tissue>
    </source>
</reference>
<evidence type="ECO:0008006" key="2">
    <source>
        <dbReference type="Google" id="ProtNLM"/>
    </source>
</evidence>
<name>A0A0A9GV48_ARUDO</name>
<dbReference type="SUPFAM" id="SSF52047">
    <property type="entry name" value="RNI-like"/>
    <property type="match status" value="1"/>
</dbReference>
<accession>A0A0A9GV48</accession>
<sequence>MCVLARRWRHLWKSTARLHIRLGPGHPFDQEPAPVKNFRKFVDHLLLLRAGSPLDTCDITLLGFDKEDMPQINLWIRHVLMCKVRVLRLSIFHDPYVEPLDDLPLVSQHLTKLKLCDLQFNDSFADFSGCPALEDLEIESCYIASADTISSPSIKRLRIHGWCTFGQGFRNRIYAPNLVSLRLEVDFDRVPVLERMPLLVEAAVEISYSEFDTCHDADYGDCGDEFCDNCYEIDGDTNTCVVLQGFSHSRDLQLISHYTKMFIFRRDLKQCPTFTNLKTLLLNEYWCMPADFSALACILEHSPILEKLILQLLSKRAKSKIEMKGRPGPTERSVAISQHLKIVEVICELVDEKVLNLLKFLNKLNIHSFTTDFSFEE</sequence>
<protein>
    <recommendedName>
        <fullName evidence="2">FBD domain-containing protein</fullName>
    </recommendedName>
</protein>
<proteinExistence type="predicted"/>
<dbReference type="InterPro" id="IPR032675">
    <property type="entry name" value="LRR_dom_sf"/>
</dbReference>
<evidence type="ECO:0000313" key="1">
    <source>
        <dbReference type="EMBL" id="JAE28417.1"/>
    </source>
</evidence>
<dbReference type="PANTHER" id="PTHR34223">
    <property type="entry name" value="OS11G0201299 PROTEIN"/>
    <property type="match status" value="1"/>
</dbReference>
<organism evidence="1">
    <name type="scientific">Arundo donax</name>
    <name type="common">Giant reed</name>
    <name type="synonym">Donax arundinaceus</name>
    <dbReference type="NCBI Taxonomy" id="35708"/>
    <lineage>
        <taxon>Eukaryota</taxon>
        <taxon>Viridiplantae</taxon>
        <taxon>Streptophyta</taxon>
        <taxon>Embryophyta</taxon>
        <taxon>Tracheophyta</taxon>
        <taxon>Spermatophyta</taxon>
        <taxon>Magnoliopsida</taxon>
        <taxon>Liliopsida</taxon>
        <taxon>Poales</taxon>
        <taxon>Poaceae</taxon>
        <taxon>PACMAD clade</taxon>
        <taxon>Arundinoideae</taxon>
        <taxon>Arundineae</taxon>
        <taxon>Arundo</taxon>
    </lineage>
</organism>
<dbReference type="Gene3D" id="3.80.10.10">
    <property type="entry name" value="Ribonuclease Inhibitor"/>
    <property type="match status" value="1"/>
</dbReference>
<dbReference type="PANTHER" id="PTHR34223:SF80">
    <property type="entry name" value="OS11G0205900 PROTEIN"/>
    <property type="match status" value="1"/>
</dbReference>
<dbReference type="AlphaFoldDB" id="A0A0A9GV48"/>
<reference evidence="1" key="2">
    <citation type="journal article" date="2015" name="Data Brief">
        <title>Shoot transcriptome of the giant reed, Arundo donax.</title>
        <authorList>
            <person name="Barrero R.A."/>
            <person name="Guerrero F.D."/>
            <person name="Moolhuijzen P."/>
            <person name="Goolsby J.A."/>
            <person name="Tidwell J."/>
            <person name="Bellgard S.E."/>
            <person name="Bellgard M.I."/>
        </authorList>
    </citation>
    <scope>NUCLEOTIDE SEQUENCE</scope>
    <source>
        <tissue evidence="1">Shoot tissue taken approximately 20 cm above the soil surface</tissue>
    </source>
</reference>